<dbReference type="RefSeq" id="WP_278320472.1">
    <property type="nucleotide sequence ID" value="NZ_FNPG01000024.1"/>
</dbReference>
<accession>A0A1H3L7A9</accession>
<name>A0A1H3L7A9_9FIRM</name>
<evidence type="ECO:0000256" key="1">
    <source>
        <dbReference type="SAM" id="MobiDB-lite"/>
    </source>
</evidence>
<feature type="compositionally biased region" description="Low complexity" evidence="1">
    <location>
        <begin position="12"/>
        <end position="34"/>
    </location>
</feature>
<evidence type="ECO:0000313" key="3">
    <source>
        <dbReference type="Proteomes" id="UP000183918"/>
    </source>
</evidence>
<evidence type="ECO:0000313" key="2">
    <source>
        <dbReference type="EMBL" id="SDY60271.1"/>
    </source>
</evidence>
<gene>
    <name evidence="2" type="ORF">SAMN02910414_01925</name>
</gene>
<dbReference type="Proteomes" id="UP000183918">
    <property type="component" value="Unassembled WGS sequence"/>
</dbReference>
<keyword evidence="3" id="KW-1185">Reference proteome</keyword>
<protein>
    <submittedName>
        <fullName evidence="2">Uncharacterized protein</fullName>
    </submittedName>
</protein>
<dbReference type="AlphaFoldDB" id="A0A1H3L7A9"/>
<feature type="region of interest" description="Disordered" evidence="1">
    <location>
        <begin position="1"/>
        <end position="41"/>
    </location>
</feature>
<sequence length="41" mass="4118">MAVHHGGKVGKAGKTLASKSSSKSSKSKAGTTLANHKAKCH</sequence>
<organism evidence="2 3">
    <name type="scientific">Lachnobacterium bovis DSM 14045</name>
    <dbReference type="NCBI Taxonomy" id="1122142"/>
    <lineage>
        <taxon>Bacteria</taxon>
        <taxon>Bacillati</taxon>
        <taxon>Bacillota</taxon>
        <taxon>Clostridia</taxon>
        <taxon>Lachnospirales</taxon>
        <taxon>Lachnospiraceae</taxon>
        <taxon>Lachnobacterium</taxon>
    </lineage>
</organism>
<proteinExistence type="predicted"/>
<dbReference type="EMBL" id="FNPG01000024">
    <property type="protein sequence ID" value="SDY60271.1"/>
    <property type="molecule type" value="Genomic_DNA"/>
</dbReference>
<reference evidence="2 3" key="1">
    <citation type="submission" date="2016-10" db="EMBL/GenBank/DDBJ databases">
        <authorList>
            <person name="de Groot N.N."/>
        </authorList>
    </citation>
    <scope>NUCLEOTIDE SEQUENCE [LARGE SCALE GENOMIC DNA]</scope>
    <source>
        <strain evidence="2 3">DSM 14045</strain>
    </source>
</reference>